<dbReference type="InterPro" id="IPR006680">
    <property type="entry name" value="Amidohydro-rel"/>
</dbReference>
<dbReference type="SUPFAM" id="SSF51338">
    <property type="entry name" value="Composite domain of metallo-dependent hydrolases"/>
    <property type="match status" value="1"/>
</dbReference>
<protein>
    <submittedName>
        <fullName evidence="7">N-acetylglucosamine-6-phosphate deacetylase</fullName>
        <ecNumber evidence="7">3.5.1.25</ecNumber>
    </submittedName>
</protein>
<comment type="similarity">
    <text evidence="1 5">Belongs to the metallo-dependent hydrolases superfamily. NagA family.</text>
</comment>
<dbReference type="GO" id="GO:0008448">
    <property type="term" value="F:N-acetylglucosamine-6-phosphate deacetylase activity"/>
    <property type="evidence" value="ECO:0007669"/>
    <property type="project" value="UniProtKB-EC"/>
</dbReference>
<comment type="caution">
    <text evidence="7">The sequence shown here is derived from an EMBL/GenBank/DDBJ whole genome shotgun (WGS) entry which is preliminary data.</text>
</comment>
<dbReference type="EMBL" id="JBHRYN010000008">
    <property type="protein sequence ID" value="MFC3701308.1"/>
    <property type="molecule type" value="Genomic_DNA"/>
</dbReference>
<name>A0ABV7WTA4_9GAMM</name>
<evidence type="ECO:0000256" key="3">
    <source>
        <dbReference type="ARBA" id="ARBA00022801"/>
    </source>
</evidence>
<gene>
    <name evidence="7" type="primary">nagA</name>
    <name evidence="7" type="ORF">ACFOND_06605</name>
</gene>
<keyword evidence="4 5" id="KW-0119">Carbohydrate metabolism</keyword>
<evidence type="ECO:0000313" key="8">
    <source>
        <dbReference type="Proteomes" id="UP001595710"/>
    </source>
</evidence>
<dbReference type="InterPro" id="IPR011059">
    <property type="entry name" value="Metal-dep_hydrolase_composite"/>
</dbReference>
<reference evidence="8" key="1">
    <citation type="journal article" date="2019" name="Int. J. Syst. Evol. Microbiol.">
        <title>The Global Catalogue of Microorganisms (GCM) 10K type strain sequencing project: providing services to taxonomists for standard genome sequencing and annotation.</title>
        <authorList>
            <consortium name="The Broad Institute Genomics Platform"/>
            <consortium name="The Broad Institute Genome Sequencing Center for Infectious Disease"/>
            <person name="Wu L."/>
            <person name="Ma J."/>
        </authorList>
    </citation>
    <scope>NUCLEOTIDE SEQUENCE [LARGE SCALE GENOMIC DNA]</scope>
    <source>
        <strain evidence="8">CECT 8288</strain>
    </source>
</reference>
<evidence type="ECO:0000256" key="4">
    <source>
        <dbReference type="ARBA" id="ARBA00023277"/>
    </source>
</evidence>
<evidence type="ECO:0000256" key="1">
    <source>
        <dbReference type="ARBA" id="ARBA00010716"/>
    </source>
</evidence>
<evidence type="ECO:0000256" key="5">
    <source>
        <dbReference type="PIRNR" id="PIRNR038994"/>
    </source>
</evidence>
<organism evidence="7 8">
    <name type="scientific">Reinekea marina</name>
    <dbReference type="NCBI Taxonomy" id="1310421"/>
    <lineage>
        <taxon>Bacteria</taxon>
        <taxon>Pseudomonadati</taxon>
        <taxon>Pseudomonadota</taxon>
        <taxon>Gammaproteobacteria</taxon>
        <taxon>Oceanospirillales</taxon>
        <taxon>Saccharospirillaceae</taxon>
        <taxon>Reinekea</taxon>
    </lineage>
</organism>
<dbReference type="RefSeq" id="WP_290282690.1">
    <property type="nucleotide sequence ID" value="NZ_JAUFQI010000001.1"/>
</dbReference>
<keyword evidence="3 5" id="KW-0378">Hydrolase</keyword>
<accession>A0ABV7WTA4</accession>
<dbReference type="Pfam" id="PF01979">
    <property type="entry name" value="Amidohydro_1"/>
    <property type="match status" value="1"/>
</dbReference>
<feature type="domain" description="Amidohydrolase-related" evidence="6">
    <location>
        <begin position="52"/>
        <end position="362"/>
    </location>
</feature>
<dbReference type="InterPro" id="IPR032466">
    <property type="entry name" value="Metal_Hydrolase"/>
</dbReference>
<dbReference type="PANTHER" id="PTHR11113:SF14">
    <property type="entry name" value="N-ACETYLGLUCOSAMINE-6-PHOSPHATE DEACETYLASE"/>
    <property type="match status" value="1"/>
</dbReference>
<dbReference type="PIRSF" id="PIRSF038994">
    <property type="entry name" value="NagA"/>
    <property type="match status" value="1"/>
</dbReference>
<dbReference type="Gene3D" id="2.30.40.10">
    <property type="entry name" value="Urease, subunit C, domain 1"/>
    <property type="match status" value="1"/>
</dbReference>
<sequence>MKFALRGAAVFDGYITHQKCALLTQGDCIVSIVPENNIPEDYKSIHLDGGTIAPGFIDLQVNGGGGVLLNNAPTVETLNTMAAGHAKFGVTRILPTVISDKPKVALNAIESAKQCDKQHSGIIGIHVEGPFFNEEKAGVHQSEKLRVLAESDWSWIEQLAALPSILTLAPEKIDNKDIQRIDELGIRVCAGHTNATYSQVEEAHKHGLSGFTHLFNAMSQLQGREPGVVGAALSLSQTWAGLIADGIHAHPASMLAAIKSKGYEHIFLVSDSMANIGTDKKTFELYGEMIEERDGRLVNSKGNLAGSAISLLDAVKYCINTLQLPAEQALAMASRVPATFMKLNNRYGTFKPGFTSDICWLDNDWNCAGVWRAGQKI</sequence>
<dbReference type="PANTHER" id="PTHR11113">
    <property type="entry name" value="N-ACETYLGLUCOSAMINE-6-PHOSPHATE DEACETYLASE"/>
    <property type="match status" value="1"/>
</dbReference>
<dbReference type="NCBIfam" id="TIGR00221">
    <property type="entry name" value="nagA"/>
    <property type="match status" value="1"/>
</dbReference>
<evidence type="ECO:0000313" key="7">
    <source>
        <dbReference type="EMBL" id="MFC3701308.1"/>
    </source>
</evidence>
<dbReference type="Proteomes" id="UP001595710">
    <property type="component" value="Unassembled WGS sequence"/>
</dbReference>
<dbReference type="Gene3D" id="3.20.20.140">
    <property type="entry name" value="Metal-dependent hydrolases"/>
    <property type="match status" value="1"/>
</dbReference>
<dbReference type="InterPro" id="IPR003764">
    <property type="entry name" value="GlcNAc_6-P_deAcase"/>
</dbReference>
<evidence type="ECO:0000256" key="2">
    <source>
        <dbReference type="ARBA" id="ARBA00022723"/>
    </source>
</evidence>
<dbReference type="EC" id="3.5.1.25" evidence="7"/>
<evidence type="ECO:0000259" key="6">
    <source>
        <dbReference type="Pfam" id="PF01979"/>
    </source>
</evidence>
<proteinExistence type="inferred from homology"/>
<keyword evidence="2" id="KW-0479">Metal-binding</keyword>
<keyword evidence="8" id="KW-1185">Reference proteome</keyword>
<dbReference type="SUPFAM" id="SSF51556">
    <property type="entry name" value="Metallo-dependent hydrolases"/>
    <property type="match status" value="1"/>
</dbReference>